<dbReference type="Proteomes" id="UP001169069">
    <property type="component" value="Unassembled WGS sequence"/>
</dbReference>
<sequence length="292" mass="34250">MYNWLYEPSAQDSCVHRGFASVQISIKRQSMKLTEAQLAQFQNDGFIILRDFADPAQCEAILDVAKAHLKHRIEPIETETGYDIKSKEYRTDVADYTSLPTEQEKTVRRLRQVYSRDILFKKWMENEKIRPILEQILDDQVVITTAHHNSIMTKMPHRSTQTRWHQDRRYWRYSDNNLVSIWLALDSEYNDNGVLEFIPGSHRMKFEADQFDEKEYFREDCEKNIPLIETKVSTTLKRGDVIIFHSLLLHRANKNETDTPKIAFVYTVKGAKTKALEGSRSAEFSEIPLPFI</sequence>
<accession>A0ABT7QZK0</accession>
<keyword evidence="3" id="KW-1185">Reference proteome</keyword>
<dbReference type="Gene3D" id="2.60.120.620">
    <property type="entry name" value="q2cbj1_9rhob like domain"/>
    <property type="match status" value="1"/>
</dbReference>
<proteinExistence type="predicted"/>
<dbReference type="PANTHER" id="PTHR20883:SF48">
    <property type="entry name" value="ECTOINE DIOXYGENASE"/>
    <property type="match status" value="1"/>
</dbReference>
<dbReference type="SUPFAM" id="SSF51197">
    <property type="entry name" value="Clavaminate synthase-like"/>
    <property type="match status" value="1"/>
</dbReference>
<evidence type="ECO:0000256" key="1">
    <source>
        <dbReference type="ARBA" id="ARBA00001954"/>
    </source>
</evidence>
<dbReference type="InterPro" id="IPR008775">
    <property type="entry name" value="Phytyl_CoA_dOase-like"/>
</dbReference>
<comment type="caution">
    <text evidence="2">The sequence shown here is derived from an EMBL/GenBank/DDBJ whole genome shotgun (WGS) entry which is preliminary data.</text>
</comment>
<evidence type="ECO:0000313" key="2">
    <source>
        <dbReference type="EMBL" id="MDM5272260.1"/>
    </source>
</evidence>
<dbReference type="PANTHER" id="PTHR20883">
    <property type="entry name" value="PHYTANOYL-COA DIOXYGENASE DOMAIN CONTAINING 1"/>
    <property type="match status" value="1"/>
</dbReference>
<dbReference type="Pfam" id="PF05721">
    <property type="entry name" value="PhyH"/>
    <property type="match status" value="1"/>
</dbReference>
<dbReference type="GO" id="GO:0051213">
    <property type="term" value="F:dioxygenase activity"/>
    <property type="evidence" value="ECO:0007669"/>
    <property type="project" value="UniProtKB-KW"/>
</dbReference>
<evidence type="ECO:0000313" key="3">
    <source>
        <dbReference type="Proteomes" id="UP001169069"/>
    </source>
</evidence>
<keyword evidence="2" id="KW-0223">Dioxygenase</keyword>
<name>A0ABT7QZK0_9BACT</name>
<organism evidence="2 3">
    <name type="scientific">Sulfurovum zhangzhouensis</name>
    <dbReference type="NCBI Taxonomy" id="3019067"/>
    <lineage>
        <taxon>Bacteria</taxon>
        <taxon>Pseudomonadati</taxon>
        <taxon>Campylobacterota</taxon>
        <taxon>Epsilonproteobacteria</taxon>
        <taxon>Campylobacterales</taxon>
        <taxon>Sulfurovaceae</taxon>
        <taxon>Sulfurovum</taxon>
    </lineage>
</organism>
<reference evidence="2" key="1">
    <citation type="submission" date="2023-01" db="EMBL/GenBank/DDBJ databases">
        <title>Sulfurovum sp. zt1-1 genome assembly.</title>
        <authorList>
            <person name="Wang J."/>
        </authorList>
    </citation>
    <scope>NUCLEOTIDE SEQUENCE</scope>
    <source>
        <strain evidence="2">Zt1-1</strain>
    </source>
</reference>
<gene>
    <name evidence="2" type="ORF">PGH07_08710</name>
</gene>
<protein>
    <submittedName>
        <fullName evidence="2">Phytanoyl-CoA dioxygenase family protein</fullName>
    </submittedName>
</protein>
<comment type="cofactor">
    <cofactor evidence="1">
        <name>Fe(2+)</name>
        <dbReference type="ChEBI" id="CHEBI:29033"/>
    </cofactor>
</comment>
<dbReference type="EMBL" id="JAQIBD010000003">
    <property type="protein sequence ID" value="MDM5272260.1"/>
    <property type="molecule type" value="Genomic_DNA"/>
</dbReference>
<keyword evidence="2" id="KW-0560">Oxidoreductase</keyword>